<name>A0A060Z8W5_ONCMY</name>
<dbReference type="Gene3D" id="3.30.710.10">
    <property type="entry name" value="Potassium Channel Kv1.1, Chain A"/>
    <property type="match status" value="1"/>
</dbReference>
<evidence type="ECO:0000256" key="1">
    <source>
        <dbReference type="SAM" id="MobiDB-lite"/>
    </source>
</evidence>
<feature type="region of interest" description="Disordered" evidence="1">
    <location>
        <begin position="23"/>
        <end position="73"/>
    </location>
</feature>
<reference evidence="2" key="2">
    <citation type="submission" date="2014-03" db="EMBL/GenBank/DDBJ databases">
        <authorList>
            <person name="Genoscope - CEA"/>
        </authorList>
    </citation>
    <scope>NUCLEOTIDE SEQUENCE</scope>
</reference>
<reference evidence="2" key="1">
    <citation type="journal article" date="2014" name="Nat. Commun.">
        <title>The rainbow trout genome provides novel insights into evolution after whole-genome duplication in vertebrates.</title>
        <authorList>
            <person name="Berthelot C."/>
            <person name="Brunet F."/>
            <person name="Chalopin D."/>
            <person name="Juanchich A."/>
            <person name="Bernard M."/>
            <person name="Noel B."/>
            <person name="Bento P."/>
            <person name="Da Silva C."/>
            <person name="Labadie K."/>
            <person name="Alberti A."/>
            <person name="Aury J.M."/>
            <person name="Louis A."/>
            <person name="Dehais P."/>
            <person name="Bardou P."/>
            <person name="Montfort J."/>
            <person name="Klopp C."/>
            <person name="Cabau C."/>
            <person name="Gaspin C."/>
            <person name="Thorgaard G.H."/>
            <person name="Boussaha M."/>
            <person name="Quillet E."/>
            <person name="Guyomard R."/>
            <person name="Galiana D."/>
            <person name="Bobe J."/>
            <person name="Volff J.N."/>
            <person name="Genet C."/>
            <person name="Wincker P."/>
            <person name="Jaillon O."/>
            <person name="Roest Crollius H."/>
            <person name="Guiguen Y."/>
        </authorList>
    </citation>
    <scope>NUCLEOTIDE SEQUENCE [LARGE SCALE GENOMIC DNA]</scope>
</reference>
<protein>
    <recommendedName>
        <fullName evidence="4">Potassium channel tetramerisation-type BTB domain-containing protein</fullName>
    </recommendedName>
</protein>
<dbReference type="InterPro" id="IPR011333">
    <property type="entry name" value="SKP1/BTB/POZ_sf"/>
</dbReference>
<feature type="compositionally biased region" description="Polar residues" evidence="1">
    <location>
        <begin position="45"/>
        <end position="54"/>
    </location>
</feature>
<dbReference type="AlphaFoldDB" id="A0A060Z8W5"/>
<gene>
    <name evidence="2" type="ORF">GSONMT00056748001</name>
</gene>
<accession>A0A060Z8W5</accession>
<sequence length="97" mass="10390">MTDPVTLNVGGCLYTTSQSALQRYPDSLPGGHVPQGLHPPHTTLRDTTSSTEMGPSSATSSTSYAPQSSPCPVTSRRWICCVRLLPDRAVDAVSHRH</sequence>
<evidence type="ECO:0000313" key="2">
    <source>
        <dbReference type="EMBL" id="CDR00491.1"/>
    </source>
</evidence>
<dbReference type="EMBL" id="FR957601">
    <property type="protein sequence ID" value="CDR00491.1"/>
    <property type="molecule type" value="Genomic_DNA"/>
</dbReference>
<proteinExistence type="predicted"/>
<dbReference type="SUPFAM" id="SSF54695">
    <property type="entry name" value="POZ domain"/>
    <property type="match status" value="1"/>
</dbReference>
<evidence type="ECO:0000313" key="3">
    <source>
        <dbReference type="Proteomes" id="UP000193380"/>
    </source>
</evidence>
<feature type="compositionally biased region" description="Low complexity" evidence="1">
    <location>
        <begin position="55"/>
        <end position="70"/>
    </location>
</feature>
<evidence type="ECO:0008006" key="4">
    <source>
        <dbReference type="Google" id="ProtNLM"/>
    </source>
</evidence>
<dbReference type="Proteomes" id="UP000193380">
    <property type="component" value="Unassembled WGS sequence"/>
</dbReference>
<dbReference type="PaxDb" id="8022-A0A060Z8W5"/>
<organism evidence="2 3">
    <name type="scientific">Oncorhynchus mykiss</name>
    <name type="common">Rainbow trout</name>
    <name type="synonym">Salmo gairdneri</name>
    <dbReference type="NCBI Taxonomy" id="8022"/>
    <lineage>
        <taxon>Eukaryota</taxon>
        <taxon>Metazoa</taxon>
        <taxon>Chordata</taxon>
        <taxon>Craniata</taxon>
        <taxon>Vertebrata</taxon>
        <taxon>Euteleostomi</taxon>
        <taxon>Actinopterygii</taxon>
        <taxon>Neopterygii</taxon>
        <taxon>Teleostei</taxon>
        <taxon>Protacanthopterygii</taxon>
        <taxon>Salmoniformes</taxon>
        <taxon>Salmonidae</taxon>
        <taxon>Salmoninae</taxon>
        <taxon>Oncorhynchus</taxon>
    </lineage>
</organism>